<feature type="domain" description="DUF8039" evidence="1">
    <location>
        <begin position="225"/>
        <end position="276"/>
    </location>
</feature>
<dbReference type="Pfam" id="PF26133">
    <property type="entry name" value="DUF8039"/>
    <property type="match status" value="1"/>
</dbReference>
<name>A0A5N6NHT7_9ASTR</name>
<dbReference type="PANTHER" id="PTHR33018:SF35">
    <property type="entry name" value="ULP1 PROTEASE FAMILY CATALYTIC DOMAIN, PAPAIN-LIKE CYSTEINE PEPTIDASE SUPERFAMILY"/>
    <property type="match status" value="1"/>
</dbReference>
<dbReference type="AlphaFoldDB" id="A0A5N6NHT7"/>
<organism evidence="2 3">
    <name type="scientific">Mikania micrantha</name>
    <name type="common">bitter vine</name>
    <dbReference type="NCBI Taxonomy" id="192012"/>
    <lineage>
        <taxon>Eukaryota</taxon>
        <taxon>Viridiplantae</taxon>
        <taxon>Streptophyta</taxon>
        <taxon>Embryophyta</taxon>
        <taxon>Tracheophyta</taxon>
        <taxon>Spermatophyta</taxon>
        <taxon>Magnoliopsida</taxon>
        <taxon>eudicotyledons</taxon>
        <taxon>Gunneridae</taxon>
        <taxon>Pentapetalae</taxon>
        <taxon>asterids</taxon>
        <taxon>campanulids</taxon>
        <taxon>Asterales</taxon>
        <taxon>Asteraceae</taxon>
        <taxon>Asteroideae</taxon>
        <taxon>Heliantheae alliance</taxon>
        <taxon>Eupatorieae</taxon>
        <taxon>Mikania</taxon>
    </lineage>
</organism>
<dbReference type="OrthoDB" id="1731907at2759"/>
<protein>
    <recommendedName>
        <fullName evidence="1">DUF8039 domain-containing protein</fullName>
    </recommendedName>
</protein>
<sequence length="554" mass="63606">MLKKSKRGASKCKKKFLDPTQFKIEFDETGQAIGKNQAIFNSWVGVECRKRIPYHKLAKDVDKKIYDDIWEYTKESWNIPDDKAKEVTLRKGKASMRSFRHELVKKYVEKNKTPFLIYDHLDKQHWDSFVSHASTTEFKYSKEKEMMADGSYYEPGKDVVTEVVGKGRQHGGRTRLFSSLIGVRDSLFLELKTKKKKGLVSNSTVEESPLSQDSSHAPNSCYYNLPEIKSVKKCELLWPFDQDHQNKVLATGLVYPTAERSIHGFLMKEGFVKVQILNTNSHGQSLITQVQSVSTPDCRPQSIQQVRQSTNTHAMPELKESPNCHPPSMPSKDEIQELQRYTMALHDDQAFVDLVITLFMKVFLNDNLPYSNPVESDHVCPPYKTASASVPKIKNEKVAKLLKDAEKSRPLSVYKIAQQLVFMSNETTYIIATSPLGMYQEPFTERVEIEAVIQLCVNGWVDICFMHYFSMYLYTIGRNAGLNQTAYFNPRFIEGTMLLTEKRNVINHIINVISFEKNKRWFLAPHLVGLVSQEEVDAFIERTLNGFVSTFVED</sequence>
<reference evidence="2 3" key="1">
    <citation type="submission" date="2019-05" db="EMBL/GenBank/DDBJ databases">
        <title>Mikania micrantha, genome provides insights into the molecular mechanism of rapid growth.</title>
        <authorList>
            <person name="Liu B."/>
        </authorList>
    </citation>
    <scope>NUCLEOTIDE SEQUENCE [LARGE SCALE GENOMIC DNA]</scope>
    <source>
        <strain evidence="2">NLD-2019</strain>
        <tissue evidence="2">Leaf</tissue>
    </source>
</reference>
<gene>
    <name evidence="2" type="ORF">E3N88_20066</name>
</gene>
<comment type="caution">
    <text evidence="2">The sequence shown here is derived from an EMBL/GenBank/DDBJ whole genome shotgun (WGS) entry which is preliminary data.</text>
</comment>
<keyword evidence="3" id="KW-1185">Reference proteome</keyword>
<dbReference type="EMBL" id="SZYD01000011">
    <property type="protein sequence ID" value="KAD4887993.1"/>
    <property type="molecule type" value="Genomic_DNA"/>
</dbReference>
<dbReference type="Proteomes" id="UP000326396">
    <property type="component" value="Linkage Group LG19"/>
</dbReference>
<proteinExistence type="predicted"/>
<dbReference type="InterPro" id="IPR058352">
    <property type="entry name" value="DUF8039"/>
</dbReference>
<evidence type="ECO:0000259" key="1">
    <source>
        <dbReference type="Pfam" id="PF26133"/>
    </source>
</evidence>
<accession>A0A5N6NHT7</accession>
<evidence type="ECO:0000313" key="3">
    <source>
        <dbReference type="Proteomes" id="UP000326396"/>
    </source>
</evidence>
<evidence type="ECO:0000313" key="2">
    <source>
        <dbReference type="EMBL" id="KAD4887993.1"/>
    </source>
</evidence>
<dbReference type="PANTHER" id="PTHR33018">
    <property type="entry name" value="OS10G0338966 PROTEIN-RELATED"/>
    <property type="match status" value="1"/>
</dbReference>